<feature type="region of interest" description="Disordered" evidence="1">
    <location>
        <begin position="1"/>
        <end position="22"/>
    </location>
</feature>
<organism evidence="2 3">
    <name type="scientific">Sphenostylis stenocarpa</name>
    <dbReference type="NCBI Taxonomy" id="92480"/>
    <lineage>
        <taxon>Eukaryota</taxon>
        <taxon>Viridiplantae</taxon>
        <taxon>Streptophyta</taxon>
        <taxon>Embryophyta</taxon>
        <taxon>Tracheophyta</taxon>
        <taxon>Spermatophyta</taxon>
        <taxon>Magnoliopsida</taxon>
        <taxon>eudicotyledons</taxon>
        <taxon>Gunneridae</taxon>
        <taxon>Pentapetalae</taxon>
        <taxon>rosids</taxon>
        <taxon>fabids</taxon>
        <taxon>Fabales</taxon>
        <taxon>Fabaceae</taxon>
        <taxon>Papilionoideae</taxon>
        <taxon>50 kb inversion clade</taxon>
        <taxon>NPAAA clade</taxon>
        <taxon>indigoferoid/millettioid clade</taxon>
        <taxon>Phaseoleae</taxon>
        <taxon>Sphenostylis</taxon>
    </lineage>
</organism>
<evidence type="ECO:0000313" key="3">
    <source>
        <dbReference type="Proteomes" id="UP001189624"/>
    </source>
</evidence>
<protein>
    <submittedName>
        <fullName evidence="2">Uncharacterized protein</fullName>
    </submittedName>
</protein>
<proteinExistence type="predicted"/>
<evidence type="ECO:0000313" key="2">
    <source>
        <dbReference type="EMBL" id="CAJ1948332.1"/>
    </source>
</evidence>
<dbReference type="EMBL" id="OY731401">
    <property type="protein sequence ID" value="CAJ1948332.1"/>
    <property type="molecule type" value="Genomic_DNA"/>
</dbReference>
<gene>
    <name evidence="2" type="ORF">AYBTSS11_LOCUS13133</name>
</gene>
<accession>A0AA86S9U6</accession>
<dbReference type="Gramene" id="rna-AYBTSS11_LOCUS13133">
    <property type="protein sequence ID" value="CAJ1948332.1"/>
    <property type="gene ID" value="gene-AYBTSS11_LOCUS13133"/>
</dbReference>
<dbReference type="Proteomes" id="UP001189624">
    <property type="component" value="Chromosome 4"/>
</dbReference>
<keyword evidence="3" id="KW-1185">Reference proteome</keyword>
<name>A0AA86S9U6_9FABA</name>
<sequence>MSAPHNSSIFDATVSSNPPNQIMHSMKRQLPFSSMKSPFSIIVEYHRFSPDHCRNLDTKVLKLCPGDSNLLGL</sequence>
<dbReference type="AlphaFoldDB" id="A0AA86S9U6"/>
<evidence type="ECO:0000256" key="1">
    <source>
        <dbReference type="SAM" id="MobiDB-lite"/>
    </source>
</evidence>
<reference evidence="2" key="1">
    <citation type="submission" date="2023-10" db="EMBL/GenBank/DDBJ databases">
        <authorList>
            <person name="Domelevo Entfellner J.-B."/>
        </authorList>
    </citation>
    <scope>NUCLEOTIDE SEQUENCE</scope>
</reference>